<keyword evidence="3" id="KW-1185">Reference proteome</keyword>
<dbReference type="SUPFAM" id="SSF75304">
    <property type="entry name" value="Amidase signature (AS) enzymes"/>
    <property type="match status" value="1"/>
</dbReference>
<reference evidence="2 3" key="1">
    <citation type="submission" date="2018-07" db="EMBL/GenBank/DDBJ databases">
        <title>Marsedoiliclastica nanhaica gen. nov. sp. nov., a novel marine hydrocarbonoclastic bacterium isolated from an in-situ enriched hydrocarbon-degrading consortium in deep-sea sediment.</title>
        <authorList>
            <person name="Dong C."/>
            <person name="Ma T."/>
            <person name="Liu R."/>
            <person name="Shao Z."/>
        </authorList>
    </citation>
    <scope>NUCLEOTIDE SEQUENCE [LARGE SCALE GENOMIC DNA]</scope>
    <source>
        <strain evidence="3">soil36-7</strain>
    </source>
</reference>
<proteinExistence type="predicted"/>
<protein>
    <submittedName>
        <fullName evidence="2">Allophanate hydrolase</fullName>
    </submittedName>
</protein>
<sequence length="478" mass="51415">MPVAKAGLRSSSRYAIGGRLGMNADNSPVASLDYFYLREGLLAGNFSPRQVAEEVLKRIETRSSSAEWTWCVPSKDLLDQATAIEAKDRRLPFYGIPFSVKDNIHVEGLPITGGCPAYRSISTQTSPVVQQLLDMGALLVGKNTMDQFATGVVGVRSDPHPVNPFNDQYIPGGSSSGSGVVVAKGCVSFSLGSDTGGSGRVPAALCNIVGFKPTPHVLSNEGMLYANRSIDCIPIFARTAREADAVFRQLIPEQGDTLRPAADAVPELSRLRIAVPDAKGLKFFDDHLAEESYRKALAVLRRLGASIETVDIGAFTEAGAMLFEGAFIGERFDSVGDFIKRNRDSVNHVVAQSVLAGESVTPHRIWQDLARLNSLKGQAHRLLSQYDCLLTPTAGTVYRCDEVKADPLNLNRNMAYYTNFGNLLDLAVVSVPGYFRADGLPFGLSFIGPGYSDLKMLNIAAQWESLSAVAPDVPAGPG</sequence>
<organism evidence="2 3">
    <name type="scientific">Hydrocarboniclastica marina</name>
    <dbReference type="NCBI Taxonomy" id="2259620"/>
    <lineage>
        <taxon>Bacteria</taxon>
        <taxon>Pseudomonadati</taxon>
        <taxon>Pseudomonadota</taxon>
        <taxon>Gammaproteobacteria</taxon>
        <taxon>Alteromonadales</taxon>
        <taxon>Alteromonadaceae</taxon>
        <taxon>Hydrocarboniclastica</taxon>
    </lineage>
</organism>
<dbReference type="EMBL" id="CP031093">
    <property type="protein sequence ID" value="QCF26115.1"/>
    <property type="molecule type" value="Genomic_DNA"/>
</dbReference>
<feature type="domain" description="Amidase" evidence="1">
    <location>
        <begin position="51"/>
        <end position="455"/>
    </location>
</feature>
<keyword evidence="2" id="KW-0378">Hydrolase</keyword>
<evidence type="ECO:0000313" key="2">
    <source>
        <dbReference type="EMBL" id="QCF26115.1"/>
    </source>
</evidence>
<dbReference type="InterPro" id="IPR036928">
    <property type="entry name" value="AS_sf"/>
</dbReference>
<evidence type="ECO:0000259" key="1">
    <source>
        <dbReference type="Pfam" id="PF01425"/>
    </source>
</evidence>
<dbReference type="AlphaFoldDB" id="A0A4P7XH89"/>
<dbReference type="Proteomes" id="UP000298049">
    <property type="component" value="Chromosome"/>
</dbReference>
<dbReference type="GO" id="GO:0016787">
    <property type="term" value="F:hydrolase activity"/>
    <property type="evidence" value="ECO:0007669"/>
    <property type="project" value="UniProtKB-KW"/>
</dbReference>
<dbReference type="InterPro" id="IPR023631">
    <property type="entry name" value="Amidase_dom"/>
</dbReference>
<dbReference type="PANTHER" id="PTHR11895:SF169">
    <property type="entry name" value="GLUTAMYL-TRNA(GLN) AMIDOTRANSFERASE"/>
    <property type="match status" value="1"/>
</dbReference>
<name>A0A4P7XH89_9ALTE</name>
<dbReference type="OrthoDB" id="8872210at2"/>
<gene>
    <name evidence="2" type="ORF">soil367_09325</name>
</gene>
<dbReference type="Gene3D" id="1.20.58.1700">
    <property type="match status" value="1"/>
</dbReference>
<accession>A0A4P7XH89</accession>
<dbReference type="Gene3D" id="3.90.1300.10">
    <property type="entry name" value="Amidase signature (AS) domain"/>
    <property type="match status" value="1"/>
</dbReference>
<evidence type="ECO:0000313" key="3">
    <source>
        <dbReference type="Proteomes" id="UP000298049"/>
    </source>
</evidence>
<dbReference type="KEGG" id="hmi:soil367_09325"/>
<dbReference type="PANTHER" id="PTHR11895">
    <property type="entry name" value="TRANSAMIDASE"/>
    <property type="match status" value="1"/>
</dbReference>
<dbReference type="Pfam" id="PF01425">
    <property type="entry name" value="Amidase"/>
    <property type="match status" value="1"/>
</dbReference>
<dbReference type="InterPro" id="IPR000120">
    <property type="entry name" value="Amidase"/>
</dbReference>